<evidence type="ECO:0000313" key="2">
    <source>
        <dbReference type="Proteomes" id="UP001501047"/>
    </source>
</evidence>
<proteinExistence type="predicted"/>
<sequence length="251" mass="30752">MEEKFMGIDIIYDKNLNYEDIQFYKKLIIETFNEMNFEPKIDGYSLVRKIELCCEKDKRLGSYEAVFRRIVGSIIIHVNIHEEDEKVNFKELLFHELTHAIFEFNIFYKELRNYEYLNYEYPLSFINEYNTYKKTYNYFIKELGEEYAKRLKNHFNDIHDELNNFKYIENNNENKDYLMNLLGNRFSLSVIFFELEEYSKYPSLLLSGYEIKMVAFLQCYQDISSQNRVLLVKEYIDNLIQYYKVHIWKIK</sequence>
<evidence type="ECO:0008006" key="3">
    <source>
        <dbReference type="Google" id="ProtNLM"/>
    </source>
</evidence>
<evidence type="ECO:0000313" key="1">
    <source>
        <dbReference type="EMBL" id="GAA0768691.1"/>
    </source>
</evidence>
<name>A0ABP3VWT9_CLOSU</name>
<protein>
    <recommendedName>
        <fullName evidence="3">IrrE N-terminal-like domain-containing protein</fullName>
    </recommendedName>
</protein>
<dbReference type="Proteomes" id="UP001501047">
    <property type="component" value="Unassembled WGS sequence"/>
</dbReference>
<accession>A0ABP3VWT9</accession>
<dbReference type="EMBL" id="BAAACI010000001">
    <property type="protein sequence ID" value="GAA0768691.1"/>
    <property type="molecule type" value="Genomic_DNA"/>
</dbReference>
<reference evidence="2" key="1">
    <citation type="journal article" date="2019" name="Int. J. Syst. Evol. Microbiol.">
        <title>The Global Catalogue of Microorganisms (GCM) 10K type strain sequencing project: providing services to taxonomists for standard genome sequencing and annotation.</title>
        <authorList>
            <consortium name="The Broad Institute Genomics Platform"/>
            <consortium name="The Broad Institute Genome Sequencing Center for Infectious Disease"/>
            <person name="Wu L."/>
            <person name="Ma J."/>
        </authorList>
    </citation>
    <scope>NUCLEOTIDE SEQUENCE [LARGE SCALE GENOMIC DNA]</scope>
    <source>
        <strain evidence="2">JCM 1417</strain>
    </source>
</reference>
<dbReference type="RefSeq" id="WP_343824075.1">
    <property type="nucleotide sequence ID" value="NZ_BAAACI010000001.1"/>
</dbReference>
<comment type="caution">
    <text evidence="1">The sequence shown here is derived from an EMBL/GenBank/DDBJ whole genome shotgun (WGS) entry which is preliminary data.</text>
</comment>
<organism evidence="1 2">
    <name type="scientific">Clostridium subterminale</name>
    <dbReference type="NCBI Taxonomy" id="1550"/>
    <lineage>
        <taxon>Bacteria</taxon>
        <taxon>Bacillati</taxon>
        <taxon>Bacillota</taxon>
        <taxon>Clostridia</taxon>
        <taxon>Eubacteriales</taxon>
        <taxon>Clostridiaceae</taxon>
        <taxon>Clostridium</taxon>
    </lineage>
</organism>
<keyword evidence="2" id="KW-1185">Reference proteome</keyword>
<gene>
    <name evidence="1" type="ORF">GCM10008908_09340</name>
</gene>